<feature type="binding site" evidence="15">
    <location>
        <position position="322"/>
    </location>
    <ligand>
        <name>Mg(2+)</name>
        <dbReference type="ChEBI" id="CHEBI:18420"/>
        <label>1</label>
    </ligand>
</feature>
<dbReference type="GO" id="GO:0009252">
    <property type="term" value="P:peptidoglycan biosynthetic process"/>
    <property type="evidence" value="ECO:0007669"/>
    <property type="project" value="UniProtKB-UniRule"/>
</dbReference>
<dbReference type="Proteomes" id="UP000243784">
    <property type="component" value="Chromosome"/>
</dbReference>
<dbReference type="NCBIfam" id="NF002528">
    <property type="entry name" value="PRK01966.1-4"/>
    <property type="match status" value="1"/>
</dbReference>
<evidence type="ECO:0000256" key="9">
    <source>
        <dbReference type="ARBA" id="ARBA00022984"/>
    </source>
</evidence>
<dbReference type="GO" id="GO:0005524">
    <property type="term" value="F:ATP binding"/>
    <property type="evidence" value="ECO:0007669"/>
    <property type="project" value="UniProtKB-UniRule"/>
</dbReference>
<evidence type="ECO:0000259" key="17">
    <source>
        <dbReference type="PROSITE" id="PS50975"/>
    </source>
</evidence>
<comment type="similarity">
    <text evidence="2 12">Belongs to the D-alanine--D-alanine ligase family.</text>
</comment>
<dbReference type="PROSITE" id="PS50975">
    <property type="entry name" value="ATP_GRASP"/>
    <property type="match status" value="1"/>
</dbReference>
<keyword evidence="9 12" id="KW-0573">Peptidoglycan synthesis</keyword>
<evidence type="ECO:0000256" key="11">
    <source>
        <dbReference type="ARBA" id="ARBA00023316"/>
    </source>
</evidence>
<keyword evidence="6 16" id="KW-0067">ATP-binding</keyword>
<keyword evidence="3 12" id="KW-0436">Ligase</keyword>
<evidence type="ECO:0000256" key="14">
    <source>
        <dbReference type="PIRSR" id="PIRSR039102-2"/>
    </source>
</evidence>
<feature type="active site" evidence="13">
    <location>
        <position position="195"/>
    </location>
</feature>
<organism evidence="18 19">
    <name type="scientific">Candidatus Rhodoluna planktonica</name>
    <dbReference type="NCBI Taxonomy" id="535712"/>
    <lineage>
        <taxon>Bacteria</taxon>
        <taxon>Bacillati</taxon>
        <taxon>Actinomycetota</taxon>
        <taxon>Actinomycetes</taxon>
        <taxon>Micrococcales</taxon>
        <taxon>Microbacteriaceae</taxon>
        <taxon>Luna cluster</taxon>
        <taxon>Luna-1 subcluster</taxon>
        <taxon>Rhodoluna</taxon>
    </lineage>
</organism>
<dbReference type="UniPathway" id="UPA00219"/>
<comment type="pathway">
    <text evidence="12">Cell wall biogenesis; peptidoglycan biosynthesis.</text>
</comment>
<dbReference type="HAMAP" id="MF_00047">
    <property type="entry name" value="Dala_Dala_lig"/>
    <property type="match status" value="1"/>
</dbReference>
<sequence length="362" mass="39629">MTKIRVGLLFGGKSSEHSISCATAAGVMSAIDREKYELVPIGITRDGQFVPAIADAEHWALRKGELAEVEYAGEKIEFALDGSREIFLVSATRRESLGILDVVFPVLHGPNGEDGTMQGFLELCSLPYVGNGVFASAAGMDKEFTKALFQAANIPVTDHVVVHQQKWLTDPESVLEQLRTLGSLPLFVKPARAGSSMGVSKVKNWDEVPVAFDLAFGEDNKLVVERAVVGREVECAVLESQGNQKPRVSVAGEIVVHGREFYDFDAKYQDEASVDLIIPAEISPDQLKEMQQIARRAFLALGCSGLARVDFFLTENGFLVNEVNTMPGFTPLSMFPSLWQHSGIAYPELIDELISLALRRSR</sequence>
<dbReference type="KEGG" id="rpla:A4Z71_05025"/>
<dbReference type="FunFam" id="3.30.470.20:FF:000008">
    <property type="entry name" value="D-alanine--D-alanine ligase"/>
    <property type="match status" value="1"/>
</dbReference>
<dbReference type="InterPro" id="IPR000291">
    <property type="entry name" value="D-Ala_lig_Van_CS"/>
</dbReference>
<dbReference type="GO" id="GO:0046872">
    <property type="term" value="F:metal ion binding"/>
    <property type="evidence" value="ECO:0007669"/>
    <property type="project" value="UniProtKB-KW"/>
</dbReference>
<feature type="binding site" evidence="14">
    <location>
        <position position="142"/>
    </location>
    <ligand>
        <name>ATP</name>
        <dbReference type="ChEBI" id="CHEBI:30616"/>
    </ligand>
</feature>
<evidence type="ECO:0000256" key="5">
    <source>
        <dbReference type="ARBA" id="ARBA00022741"/>
    </source>
</evidence>
<evidence type="ECO:0000256" key="10">
    <source>
        <dbReference type="ARBA" id="ARBA00023211"/>
    </source>
</evidence>
<dbReference type="GO" id="GO:0008360">
    <property type="term" value="P:regulation of cell shape"/>
    <property type="evidence" value="ECO:0007669"/>
    <property type="project" value="UniProtKB-KW"/>
</dbReference>
<protein>
    <recommendedName>
        <fullName evidence="12">D-alanine--D-alanine ligase</fullName>
        <ecNumber evidence="12">6.3.2.4</ecNumber>
    </recommendedName>
    <alternativeName>
        <fullName evidence="12">D-Ala-D-Ala ligase</fullName>
    </alternativeName>
    <alternativeName>
        <fullName evidence="12">D-alanylalanine synthetase</fullName>
    </alternativeName>
</protein>
<dbReference type="GO" id="GO:0071555">
    <property type="term" value="P:cell wall organization"/>
    <property type="evidence" value="ECO:0007669"/>
    <property type="project" value="UniProtKB-KW"/>
</dbReference>
<dbReference type="RefSeq" id="WP_070954828.1">
    <property type="nucleotide sequence ID" value="NZ_CP015208.1"/>
</dbReference>
<feature type="binding site" evidence="15">
    <location>
        <position position="322"/>
    </location>
    <ligand>
        <name>Mg(2+)</name>
        <dbReference type="ChEBI" id="CHEBI:18420"/>
        <label>2</label>
    </ligand>
</feature>
<evidence type="ECO:0000313" key="18">
    <source>
        <dbReference type="EMBL" id="AOY56322.1"/>
    </source>
</evidence>
<comment type="cofactor">
    <cofactor evidence="1">
        <name>Mn(2+)</name>
        <dbReference type="ChEBI" id="CHEBI:29035"/>
    </cofactor>
</comment>
<dbReference type="PIRSF" id="PIRSF039102">
    <property type="entry name" value="Ddl/VanB"/>
    <property type="match status" value="1"/>
</dbReference>
<feature type="binding site" evidence="14">
    <location>
        <begin position="321"/>
        <end position="322"/>
    </location>
    <ligand>
        <name>ATP</name>
        <dbReference type="ChEBI" id="CHEBI:30616"/>
    </ligand>
</feature>
<dbReference type="Pfam" id="PF01820">
    <property type="entry name" value="Dala_Dala_lig_N"/>
    <property type="match status" value="1"/>
</dbReference>
<proteinExistence type="inferred from homology"/>
<evidence type="ECO:0000256" key="13">
    <source>
        <dbReference type="PIRSR" id="PIRSR039102-1"/>
    </source>
</evidence>
<dbReference type="PROSITE" id="PS00843">
    <property type="entry name" value="DALA_DALA_LIGASE_1"/>
    <property type="match status" value="1"/>
</dbReference>
<dbReference type="InterPro" id="IPR005905">
    <property type="entry name" value="D_ala_D_ala"/>
</dbReference>
<dbReference type="Pfam" id="PF07478">
    <property type="entry name" value="Dala_Dala_lig_C"/>
    <property type="match status" value="1"/>
</dbReference>
<dbReference type="PANTHER" id="PTHR23132">
    <property type="entry name" value="D-ALANINE--D-ALANINE LIGASE"/>
    <property type="match status" value="1"/>
</dbReference>
<feature type="binding site" evidence="14">
    <location>
        <begin position="225"/>
        <end position="232"/>
    </location>
    <ligand>
        <name>ATP</name>
        <dbReference type="ChEBI" id="CHEBI:30616"/>
    </ligand>
</feature>
<dbReference type="SUPFAM" id="SSF56059">
    <property type="entry name" value="Glutathione synthetase ATP-binding domain-like"/>
    <property type="match status" value="1"/>
</dbReference>
<feature type="binding site" evidence="15">
    <location>
        <position position="324"/>
    </location>
    <ligand>
        <name>Mg(2+)</name>
        <dbReference type="ChEBI" id="CHEBI:18420"/>
        <label>2</label>
    </ligand>
</feature>
<dbReference type="Gene3D" id="3.40.50.20">
    <property type="match status" value="1"/>
</dbReference>
<dbReference type="Gene3D" id="3.30.1490.20">
    <property type="entry name" value="ATP-grasp fold, A domain"/>
    <property type="match status" value="1"/>
</dbReference>
<keyword evidence="19" id="KW-1185">Reference proteome</keyword>
<dbReference type="GO" id="GO:0005829">
    <property type="term" value="C:cytosol"/>
    <property type="evidence" value="ECO:0007669"/>
    <property type="project" value="TreeGrafter"/>
</dbReference>
<comment type="function">
    <text evidence="12">Cell wall formation.</text>
</comment>
<dbReference type="STRING" id="535712.A4Z71_05025"/>
<evidence type="ECO:0000256" key="12">
    <source>
        <dbReference type="HAMAP-Rule" id="MF_00047"/>
    </source>
</evidence>
<dbReference type="InterPro" id="IPR013815">
    <property type="entry name" value="ATP_grasp_subdomain_1"/>
</dbReference>
<dbReference type="InterPro" id="IPR016185">
    <property type="entry name" value="PreATP-grasp_dom_sf"/>
</dbReference>
<keyword evidence="4 15" id="KW-0479">Metal-binding</keyword>
<evidence type="ECO:0000256" key="3">
    <source>
        <dbReference type="ARBA" id="ARBA00022598"/>
    </source>
</evidence>
<dbReference type="EMBL" id="CP015208">
    <property type="protein sequence ID" value="AOY56322.1"/>
    <property type="molecule type" value="Genomic_DNA"/>
</dbReference>
<gene>
    <name evidence="12" type="primary">ddl</name>
    <name evidence="18" type="ORF">A4Z71_05025</name>
</gene>
<feature type="domain" description="ATP-grasp" evidence="17">
    <location>
        <begin position="146"/>
        <end position="355"/>
    </location>
</feature>
<dbReference type="Gene3D" id="3.30.470.20">
    <property type="entry name" value="ATP-grasp fold, B domain"/>
    <property type="match status" value="1"/>
</dbReference>
<dbReference type="PANTHER" id="PTHR23132:SF25">
    <property type="entry name" value="D-ALANINE--D-ALANINE LIGASE A"/>
    <property type="match status" value="1"/>
</dbReference>
<evidence type="ECO:0000256" key="4">
    <source>
        <dbReference type="ARBA" id="ARBA00022723"/>
    </source>
</evidence>
<dbReference type="InterPro" id="IPR011127">
    <property type="entry name" value="Dala_Dala_lig_N"/>
</dbReference>
<evidence type="ECO:0000256" key="16">
    <source>
        <dbReference type="PROSITE-ProRule" id="PRU00409"/>
    </source>
</evidence>
<evidence type="ECO:0000256" key="7">
    <source>
        <dbReference type="ARBA" id="ARBA00022842"/>
    </source>
</evidence>
<dbReference type="PROSITE" id="PS00844">
    <property type="entry name" value="DALA_DALA_LIGASE_2"/>
    <property type="match status" value="1"/>
</dbReference>
<reference evidence="18 19" key="1">
    <citation type="journal article" date="2016" name="Biochim. Biophys. Acta">
        <title>Photochemical characterization of actinorhodopsin and its functional existence in the natural host.</title>
        <authorList>
            <person name="Nakamura S."/>
            <person name="Kikukawa T."/>
            <person name="Tamogami J."/>
            <person name="Kamiya M."/>
            <person name="Aizawa T."/>
            <person name="Hahn M.W."/>
            <person name="Ihara K."/>
            <person name="Kamo N."/>
            <person name="Demura M."/>
        </authorList>
    </citation>
    <scope>NUCLEOTIDE SEQUENCE [LARGE SCALE GENOMIC DNA]</scope>
    <source>
        <strain evidence="18 19">MWH-Dar1</strain>
    </source>
</reference>
<dbReference type="GO" id="GO:0008716">
    <property type="term" value="F:D-alanine-D-alanine ligase activity"/>
    <property type="evidence" value="ECO:0007669"/>
    <property type="project" value="UniProtKB-UniRule"/>
</dbReference>
<dbReference type="NCBIfam" id="TIGR01205">
    <property type="entry name" value="D_ala_D_alaTIGR"/>
    <property type="match status" value="1"/>
</dbReference>
<keyword evidence="5 14" id="KW-0547">Nucleotide-binding</keyword>
<name>A0A1D9DZS2_9MICO</name>
<comment type="catalytic activity">
    <reaction evidence="12">
        <text>2 D-alanine + ATP = D-alanyl-D-alanine + ADP + phosphate + H(+)</text>
        <dbReference type="Rhea" id="RHEA:11224"/>
        <dbReference type="ChEBI" id="CHEBI:15378"/>
        <dbReference type="ChEBI" id="CHEBI:30616"/>
        <dbReference type="ChEBI" id="CHEBI:43474"/>
        <dbReference type="ChEBI" id="CHEBI:57416"/>
        <dbReference type="ChEBI" id="CHEBI:57822"/>
        <dbReference type="ChEBI" id="CHEBI:456216"/>
        <dbReference type="EC" id="6.3.2.4"/>
    </reaction>
</comment>
<accession>A0A1D9DZS2</accession>
<feature type="active site" evidence="13">
    <location>
        <position position="16"/>
    </location>
</feature>
<comment type="subcellular location">
    <subcellularLocation>
        <location evidence="12">Cytoplasm</location>
    </subcellularLocation>
</comment>
<dbReference type="InterPro" id="IPR011761">
    <property type="entry name" value="ATP-grasp"/>
</dbReference>
<dbReference type="AlphaFoldDB" id="A0A1D9DZS2"/>
<evidence type="ECO:0000256" key="6">
    <source>
        <dbReference type="ARBA" id="ARBA00022840"/>
    </source>
</evidence>
<keyword evidence="11 12" id="KW-0961">Cell wall biogenesis/degradation</keyword>
<keyword evidence="7 15" id="KW-0460">Magnesium</keyword>
<evidence type="ECO:0000256" key="2">
    <source>
        <dbReference type="ARBA" id="ARBA00010871"/>
    </source>
</evidence>
<evidence type="ECO:0000256" key="8">
    <source>
        <dbReference type="ARBA" id="ARBA00022960"/>
    </source>
</evidence>
<evidence type="ECO:0000256" key="1">
    <source>
        <dbReference type="ARBA" id="ARBA00001936"/>
    </source>
</evidence>
<dbReference type="EC" id="6.3.2.4" evidence="12"/>
<keyword evidence="12" id="KW-0963">Cytoplasm</keyword>
<feature type="active site" evidence="13">
    <location>
        <position position="333"/>
    </location>
</feature>
<evidence type="ECO:0000256" key="15">
    <source>
        <dbReference type="PIRSR" id="PIRSR039102-3"/>
    </source>
</evidence>
<comment type="cofactor">
    <cofactor evidence="15">
        <name>Mg(2+)</name>
        <dbReference type="ChEBI" id="CHEBI:18420"/>
    </cofactor>
    <cofactor evidence="15">
        <name>Mn(2+)</name>
        <dbReference type="ChEBI" id="CHEBI:29035"/>
    </cofactor>
    <text evidence="15">Binds 2 magnesium or manganese ions per subunit.</text>
</comment>
<dbReference type="SUPFAM" id="SSF52440">
    <property type="entry name" value="PreATP-grasp domain"/>
    <property type="match status" value="1"/>
</dbReference>
<keyword evidence="8 12" id="KW-0133">Cell shape</keyword>
<feature type="binding site" evidence="14">
    <location>
        <begin position="187"/>
        <end position="189"/>
    </location>
    <ligand>
        <name>ATP</name>
        <dbReference type="ChEBI" id="CHEBI:30616"/>
    </ligand>
</feature>
<feature type="binding site" evidence="14">
    <location>
        <begin position="195"/>
        <end position="196"/>
    </location>
    <ligand>
        <name>ATP</name>
        <dbReference type="ChEBI" id="CHEBI:30616"/>
    </ligand>
</feature>
<keyword evidence="10 15" id="KW-0464">Manganese</keyword>
<evidence type="ECO:0000313" key="19">
    <source>
        <dbReference type="Proteomes" id="UP000243784"/>
    </source>
</evidence>
<dbReference type="InterPro" id="IPR011095">
    <property type="entry name" value="Dala_Dala_lig_C"/>
</dbReference>
<feature type="binding site" evidence="15">
    <location>
        <position position="310"/>
    </location>
    <ligand>
        <name>Mg(2+)</name>
        <dbReference type="ChEBI" id="CHEBI:18420"/>
        <label>1</label>
    </ligand>
</feature>